<protein>
    <submittedName>
        <fullName evidence="2">Uncharacterized protein</fullName>
    </submittedName>
</protein>
<proteinExistence type="predicted"/>
<dbReference type="EMBL" id="MRCX01000046">
    <property type="protein sequence ID" value="RKK77369.1"/>
    <property type="molecule type" value="Genomic_DNA"/>
</dbReference>
<dbReference type="AlphaFoldDB" id="A0A420NAS4"/>
<feature type="compositionally biased region" description="Polar residues" evidence="1">
    <location>
        <begin position="53"/>
        <end position="62"/>
    </location>
</feature>
<reference evidence="2 3" key="1">
    <citation type="journal article" date="2018" name="Sci. Rep.">
        <title>Characterisation of pathogen-specific regions and novel effector candidates in Fusarium oxysporum f. sp. cepae.</title>
        <authorList>
            <person name="Armitage A.D."/>
            <person name="Taylor A."/>
            <person name="Sobczyk M.K."/>
            <person name="Baxter L."/>
            <person name="Greenfield B.P."/>
            <person name="Bates H.J."/>
            <person name="Wilson F."/>
            <person name="Jackson A.C."/>
            <person name="Ott S."/>
            <person name="Harrison R.J."/>
            <person name="Clarkson J.P."/>
        </authorList>
    </citation>
    <scope>NUCLEOTIDE SEQUENCE [LARGE SCALE GENOMIC DNA]</scope>
    <source>
        <strain evidence="2 3">Fo_A13</strain>
    </source>
</reference>
<comment type="caution">
    <text evidence="2">The sequence shown here is derived from an EMBL/GenBank/DDBJ whole genome shotgun (WGS) entry which is preliminary data.</text>
</comment>
<dbReference type="Proteomes" id="UP000285084">
    <property type="component" value="Unassembled WGS sequence"/>
</dbReference>
<sequence>MESSQSRLSPYWKGPHRAGSSNASSDQTELLSPYESFRNSKPQTPDLTRGAVKTSSKFRSSTTDGSFAQIWSKYTLKPWNMCLLTVLGTALASGHHLFYLSLDGQEATSQSLMLRYDTIIAFCAKASLGTAVAMAFQQRAWLIARHKMARLETVDAVFTANNDIFSLLTWSSLKNSKIGTLLALYCWITPLVVVLTAETLAVVAGVTEELVSCPSVRTLNFDNEANYDWRERPVMDGRTLRSVAHFNTTSRETKPKDFNLTHFDYWNAASTMYTSVVSNKAVFMREPLVRDESAEEVCSDGWNCSYVVEFLAPGYKCEEVASGVGSKVKKLGDAEPPFNTSLLAPEGNYTYMSMAARENYTTYSWPRPKDLGVFKNEPIIWIGYSTVKNINEQQPKNKEEKGWDKAYTPVIFGCEHYEVNYTVRFDYVRGAQSYKIKKREYVRKVVNTTLVSENTPGKTLKKISVPESNWVHPQDFKEYRRTAAYHVIGNGLRRYVGGSVNTATNKTTTYILLTSLGAKINTLPITDLRQGIQKLYEDLVISLFPEPSFVAVAWASNGKPSGTGKGDASTRYPCHRQRQTTLFVYKQVQLLCVYAASILLAVIGELVGIQAYREAGVMLDMKPSSIVGASKNGALGAESGDARTGYGLVQDGAETNLRAPGMEGNMSQQQRL</sequence>
<gene>
    <name evidence="2" type="ORF">BFJ69_g6371</name>
</gene>
<evidence type="ECO:0000256" key="1">
    <source>
        <dbReference type="SAM" id="MobiDB-lite"/>
    </source>
</evidence>
<feature type="compositionally biased region" description="Polar residues" evidence="1">
    <location>
        <begin position="19"/>
        <end position="30"/>
    </location>
</feature>
<dbReference type="PANTHER" id="PTHR35041">
    <property type="entry name" value="MEDIATOR OF RNA POLYMERASE II TRANSCRIPTION SUBUNIT 1"/>
    <property type="match status" value="1"/>
</dbReference>
<dbReference type="VEuPathDB" id="FungiDB:FOXG_09612"/>
<dbReference type="PANTHER" id="PTHR35041:SF3">
    <property type="entry name" value="FORMYLMETHIONINE DEFORMYLASE-LIKE PROTEIN"/>
    <property type="match status" value="1"/>
</dbReference>
<accession>A0A420NAS4</accession>
<dbReference type="VEuPathDB" id="FungiDB:FOZG_13827"/>
<dbReference type="VEuPathDB" id="FungiDB:FOC1_g10002984"/>
<dbReference type="VEuPathDB" id="FungiDB:FOC4_g10013271"/>
<dbReference type="VEuPathDB" id="FungiDB:FOIG_13409"/>
<dbReference type="VEuPathDB" id="FungiDB:FOZG_13826"/>
<dbReference type="VEuPathDB" id="FungiDB:HZS61_005785"/>
<dbReference type="VEuPathDB" id="FungiDB:FOMG_14588"/>
<evidence type="ECO:0000313" key="3">
    <source>
        <dbReference type="Proteomes" id="UP000285084"/>
    </source>
</evidence>
<name>A0A420NAS4_FUSOX</name>
<organism evidence="2 3">
    <name type="scientific">Fusarium oxysporum</name>
    <name type="common">Fusarium vascular wilt</name>
    <dbReference type="NCBI Taxonomy" id="5507"/>
    <lineage>
        <taxon>Eukaryota</taxon>
        <taxon>Fungi</taxon>
        <taxon>Dikarya</taxon>
        <taxon>Ascomycota</taxon>
        <taxon>Pezizomycotina</taxon>
        <taxon>Sordariomycetes</taxon>
        <taxon>Hypocreomycetidae</taxon>
        <taxon>Hypocreales</taxon>
        <taxon>Nectriaceae</taxon>
        <taxon>Fusarium</taxon>
        <taxon>Fusarium oxysporum species complex</taxon>
    </lineage>
</organism>
<evidence type="ECO:0000313" key="2">
    <source>
        <dbReference type="EMBL" id="RKK77369.1"/>
    </source>
</evidence>
<feature type="compositionally biased region" description="Polar residues" evidence="1">
    <location>
        <begin position="37"/>
        <end position="46"/>
    </location>
</feature>
<feature type="region of interest" description="Disordered" evidence="1">
    <location>
        <begin position="1"/>
        <end position="62"/>
    </location>
</feature>